<organism evidence="1 2">
    <name type="scientific">Effusibacillus consociatus</name>
    <dbReference type="NCBI Taxonomy" id="1117041"/>
    <lineage>
        <taxon>Bacteria</taxon>
        <taxon>Bacillati</taxon>
        <taxon>Bacillota</taxon>
        <taxon>Bacilli</taxon>
        <taxon>Bacillales</taxon>
        <taxon>Alicyclobacillaceae</taxon>
        <taxon>Effusibacillus</taxon>
    </lineage>
</organism>
<protein>
    <submittedName>
        <fullName evidence="1">Uncharacterized protein</fullName>
    </submittedName>
</protein>
<comment type="caution">
    <text evidence="1">The sequence shown here is derived from an EMBL/GenBank/DDBJ whole genome shotgun (WGS) entry which is preliminary data.</text>
</comment>
<sequence length="168" mass="18716">MYETFVKHFIDIMDERAPVTLVRNRIDMPLGAVEGDQSTLIHTRLDLLDDTSPYADVVLTPNGSGCYLDYIAHIPANDQITDEEFMNQVHQAGEVDSVSVLQSIDGRHEATYVVTGHMEIDFAKDDQNSNSVTHDISEKIVAIMKAGGFQPIFSEEQGGEDLVTWSQE</sequence>
<accession>A0ABV9PVP3</accession>
<name>A0ABV9PVP3_9BACL</name>
<proteinExistence type="predicted"/>
<evidence type="ECO:0000313" key="2">
    <source>
        <dbReference type="Proteomes" id="UP001596002"/>
    </source>
</evidence>
<keyword evidence="2" id="KW-1185">Reference proteome</keyword>
<dbReference type="EMBL" id="JBHSHC010000014">
    <property type="protein sequence ID" value="MFC4766321.1"/>
    <property type="molecule type" value="Genomic_DNA"/>
</dbReference>
<gene>
    <name evidence="1" type="ORF">ACFO8Q_02760</name>
</gene>
<dbReference type="Proteomes" id="UP001596002">
    <property type="component" value="Unassembled WGS sequence"/>
</dbReference>
<reference evidence="2" key="1">
    <citation type="journal article" date="2019" name="Int. J. Syst. Evol. Microbiol.">
        <title>The Global Catalogue of Microorganisms (GCM) 10K type strain sequencing project: providing services to taxonomists for standard genome sequencing and annotation.</title>
        <authorList>
            <consortium name="The Broad Institute Genomics Platform"/>
            <consortium name="The Broad Institute Genome Sequencing Center for Infectious Disease"/>
            <person name="Wu L."/>
            <person name="Ma J."/>
        </authorList>
    </citation>
    <scope>NUCLEOTIDE SEQUENCE [LARGE SCALE GENOMIC DNA]</scope>
    <source>
        <strain evidence="2">WYCCWR 12678</strain>
    </source>
</reference>
<dbReference type="RefSeq" id="WP_380024144.1">
    <property type="nucleotide sequence ID" value="NZ_JBHSHC010000014.1"/>
</dbReference>
<evidence type="ECO:0000313" key="1">
    <source>
        <dbReference type="EMBL" id="MFC4766321.1"/>
    </source>
</evidence>